<dbReference type="InterPro" id="IPR017853">
    <property type="entry name" value="GH"/>
</dbReference>
<dbReference type="SUPFAM" id="SSF51445">
    <property type="entry name" value="(Trans)glycosidases"/>
    <property type="match status" value="1"/>
</dbReference>
<feature type="site" description="Important for catalytic activity" evidence="10">
    <location>
        <position position="218"/>
    </location>
</feature>
<dbReference type="InterPro" id="IPR022956">
    <property type="entry name" value="Beta_hexosaminidase_bac"/>
</dbReference>
<dbReference type="Pfam" id="PF00933">
    <property type="entry name" value="Glyco_hydro_3"/>
    <property type="match status" value="1"/>
</dbReference>
<dbReference type="InterPro" id="IPR036962">
    <property type="entry name" value="Glyco_hydro_3_N_sf"/>
</dbReference>
<dbReference type="Proteomes" id="UP001574673">
    <property type="component" value="Unassembled WGS sequence"/>
</dbReference>
<evidence type="ECO:0000256" key="2">
    <source>
        <dbReference type="ARBA" id="ARBA00022490"/>
    </source>
</evidence>
<comment type="caution">
    <text evidence="12">The sequence shown here is derived from an EMBL/GenBank/DDBJ whole genome shotgun (WGS) entry which is preliminary data.</text>
</comment>
<feature type="binding site" evidence="10">
    <location>
        <position position="90"/>
    </location>
    <ligand>
        <name>substrate</name>
    </ligand>
</feature>
<dbReference type="RefSeq" id="WP_418891178.1">
    <property type="nucleotide sequence ID" value="NZ_JBEUWX010000002.1"/>
</dbReference>
<protein>
    <recommendedName>
        <fullName evidence="10">Beta-hexosaminidase</fullName>
        <ecNumber evidence="10">3.2.1.52</ecNumber>
    </recommendedName>
    <alternativeName>
        <fullName evidence="10">Beta-N-acetylhexosaminidase</fullName>
    </alternativeName>
    <alternativeName>
        <fullName evidence="10">N-acetyl-beta-glucosaminidase</fullName>
    </alternativeName>
</protein>
<evidence type="ECO:0000256" key="1">
    <source>
        <dbReference type="ARBA" id="ARBA00001231"/>
    </source>
</evidence>
<dbReference type="Gene3D" id="3.20.20.300">
    <property type="entry name" value="Glycoside hydrolase, family 3, N-terminal domain"/>
    <property type="match status" value="1"/>
</dbReference>
<gene>
    <name evidence="10 12" type="primary">nagZ</name>
    <name evidence="12" type="ORF">ABCS64_07180</name>
</gene>
<keyword evidence="3 10" id="KW-0132">Cell division</keyword>
<feature type="binding site" evidence="10">
    <location>
        <begin position="207"/>
        <end position="208"/>
    </location>
    <ligand>
        <name>substrate</name>
    </ligand>
</feature>
<name>A0ABV4UGT3_9RHOO</name>
<dbReference type="EC" id="3.2.1.52" evidence="10"/>
<dbReference type="InterPro" id="IPR050226">
    <property type="entry name" value="NagZ_Beta-hexosaminidase"/>
</dbReference>
<organism evidence="12 13">
    <name type="scientific">Dentiradicibacter hellwigii</name>
    <dbReference type="NCBI Taxonomy" id="3149053"/>
    <lineage>
        <taxon>Bacteria</taxon>
        <taxon>Pseudomonadati</taxon>
        <taxon>Pseudomonadota</taxon>
        <taxon>Betaproteobacteria</taxon>
        <taxon>Rhodocyclales</taxon>
        <taxon>Rhodocyclaceae</taxon>
        <taxon>Dentiradicibacter</taxon>
    </lineage>
</organism>
<dbReference type="InterPro" id="IPR001764">
    <property type="entry name" value="Glyco_hydro_3_N"/>
</dbReference>
<feature type="binding site" evidence="10">
    <location>
        <position position="82"/>
    </location>
    <ligand>
        <name>substrate</name>
    </ligand>
</feature>
<dbReference type="PANTHER" id="PTHR30480">
    <property type="entry name" value="BETA-HEXOSAMINIDASE-RELATED"/>
    <property type="match status" value="1"/>
</dbReference>
<sequence>MNPAAFSPNAAACAPAHTPLRGPLMIDIAGTALTALERERLAHPLVGGLILFARNYASPEQLATLCAEVHALRTPPLLIAIDHEGGRVQRCREGFTRLPPMRALGRLWECAPEGEAGSVGTAGKADEADKAGKAAACRAAFDIGFVLAAELLACGVDFSFTPVLDLDWGRSRVVGDRAFHGNPAAVTELAGALIAGLRHAGMAACGKHFPGHGWAEADSHVAVPVDTRTLAELQTDIEPYRRLRLDAVMPAHVIYPEVDARPAGFSKYWHRYLRHVLKFNGAVFSDDLSMQGAGVAGDIVARAQAAWSAGCDMLPVCNAPDAVGDLLARWHPRLVKRRARRIDKLFPAPKVTPEALFNSPHYRAGISAARQLLA</sequence>
<feature type="active site" description="Proton donor/acceptor" evidence="10">
    <location>
        <position position="220"/>
    </location>
</feature>
<comment type="similarity">
    <text evidence="10">Belongs to the glycosyl hydrolase 3 family. NagZ subfamily.</text>
</comment>
<comment type="subcellular location">
    <subcellularLocation>
        <location evidence="10">Cytoplasm</location>
    </subcellularLocation>
</comment>
<dbReference type="HAMAP" id="MF_00364">
    <property type="entry name" value="NagZ"/>
    <property type="match status" value="1"/>
</dbReference>
<feature type="domain" description="Glycoside hydrolase family 3 N-terminal" evidence="11">
    <location>
        <begin position="34"/>
        <end position="320"/>
    </location>
</feature>
<evidence type="ECO:0000256" key="6">
    <source>
        <dbReference type="ARBA" id="ARBA00022984"/>
    </source>
</evidence>
<comment type="function">
    <text evidence="10">Plays a role in peptidoglycan recycling by cleaving the terminal beta-1,4-linked N-acetylglucosamine (GlcNAc) from peptide-linked peptidoglycan fragments, giving rise to free GlcNAc, anhydro-N-acetylmuramic acid and anhydro-N-acetylmuramic acid-linked peptides.</text>
</comment>
<keyword evidence="6 10" id="KW-0573">Peptidoglycan synthesis</keyword>
<reference evidence="13" key="1">
    <citation type="submission" date="2024-06" db="EMBL/GenBank/DDBJ databases">
        <title>Radixoralia hellwigii gen. nov., sp nov., isolated from a root canal in the human oral cavity.</title>
        <authorList>
            <person name="Bartsch S."/>
            <person name="Wittmer A."/>
            <person name="Schulz A.-K."/>
            <person name="Neumann-Schaal M."/>
            <person name="Wolf J."/>
            <person name="Gronow S."/>
            <person name="Tennert C."/>
            <person name="Haecker G."/>
            <person name="Cieplik F."/>
            <person name="Al-Ahmad A."/>
        </authorList>
    </citation>
    <scope>NUCLEOTIDE SEQUENCE [LARGE SCALE GENOMIC DNA]</scope>
    <source>
        <strain evidence="13">Wk13</strain>
    </source>
</reference>
<keyword evidence="13" id="KW-1185">Reference proteome</keyword>
<comment type="catalytic activity">
    <reaction evidence="1 10">
        <text>Hydrolysis of terminal non-reducing N-acetyl-D-hexosamine residues in N-acetyl-beta-D-hexosaminides.</text>
        <dbReference type="EC" id="3.2.1.52"/>
    </reaction>
</comment>
<feature type="binding site" evidence="10">
    <location>
        <position position="177"/>
    </location>
    <ligand>
        <name>substrate</name>
    </ligand>
</feature>
<accession>A0ABV4UGT3</accession>
<evidence type="ECO:0000256" key="3">
    <source>
        <dbReference type="ARBA" id="ARBA00022618"/>
    </source>
</evidence>
<keyword evidence="8 10" id="KW-0131">Cell cycle</keyword>
<evidence type="ECO:0000259" key="11">
    <source>
        <dbReference type="Pfam" id="PF00933"/>
    </source>
</evidence>
<evidence type="ECO:0000256" key="10">
    <source>
        <dbReference type="HAMAP-Rule" id="MF_00364"/>
    </source>
</evidence>
<evidence type="ECO:0000313" key="13">
    <source>
        <dbReference type="Proteomes" id="UP001574673"/>
    </source>
</evidence>
<evidence type="ECO:0000256" key="5">
    <source>
        <dbReference type="ARBA" id="ARBA00022960"/>
    </source>
</evidence>
<evidence type="ECO:0000256" key="4">
    <source>
        <dbReference type="ARBA" id="ARBA00022801"/>
    </source>
</evidence>
<keyword evidence="7 10" id="KW-0326">Glycosidase</keyword>
<dbReference type="PANTHER" id="PTHR30480:SF13">
    <property type="entry name" value="BETA-HEXOSAMINIDASE"/>
    <property type="match status" value="1"/>
</dbReference>
<evidence type="ECO:0000313" key="12">
    <source>
        <dbReference type="EMBL" id="MFA9950099.1"/>
    </source>
</evidence>
<comment type="pathway">
    <text evidence="10">Cell wall biogenesis; peptidoglycan recycling.</text>
</comment>
<evidence type="ECO:0000256" key="8">
    <source>
        <dbReference type="ARBA" id="ARBA00023306"/>
    </source>
</evidence>
<dbReference type="EMBL" id="JBEUWX010000002">
    <property type="protein sequence ID" value="MFA9950099.1"/>
    <property type="molecule type" value="Genomic_DNA"/>
</dbReference>
<evidence type="ECO:0000256" key="7">
    <source>
        <dbReference type="ARBA" id="ARBA00023295"/>
    </source>
</evidence>
<keyword evidence="4 10" id="KW-0378">Hydrolase</keyword>
<keyword evidence="5 10" id="KW-0133">Cell shape</keyword>
<keyword evidence="2 10" id="KW-0963">Cytoplasm</keyword>
<dbReference type="GO" id="GO:0004563">
    <property type="term" value="F:beta-N-acetylhexosaminidase activity"/>
    <property type="evidence" value="ECO:0007669"/>
    <property type="project" value="UniProtKB-EC"/>
</dbReference>
<proteinExistence type="inferred from homology"/>
<dbReference type="NCBIfam" id="NF003740">
    <property type="entry name" value="PRK05337.1"/>
    <property type="match status" value="1"/>
</dbReference>
<evidence type="ECO:0000256" key="9">
    <source>
        <dbReference type="ARBA" id="ARBA00023316"/>
    </source>
</evidence>
<feature type="active site" description="Nucleophile" evidence="10">
    <location>
        <position position="286"/>
    </location>
</feature>
<keyword evidence="9 10" id="KW-0961">Cell wall biogenesis/degradation</keyword>